<dbReference type="RefSeq" id="WP_285609305.1">
    <property type="nucleotide sequence ID" value="NZ_BSSD01000002.1"/>
</dbReference>
<accession>A0A9W6QLQ4</accession>
<sequence>MGRKTSRSAEAGEIGSGFTADSILQVGRRVLGVLDFLGPRDTDARPGYFVSAPNMVSYTNSISRDRMIKALQNIKPTEVVETD</sequence>
<comment type="caution">
    <text evidence="1">The sequence shown here is derived from an EMBL/GenBank/DDBJ whole genome shotgun (WGS) entry which is preliminary data.</text>
</comment>
<organism evidence="1 2">
    <name type="scientific">Actinokineospora globicatena</name>
    <dbReference type="NCBI Taxonomy" id="103729"/>
    <lineage>
        <taxon>Bacteria</taxon>
        <taxon>Bacillati</taxon>
        <taxon>Actinomycetota</taxon>
        <taxon>Actinomycetes</taxon>
        <taxon>Pseudonocardiales</taxon>
        <taxon>Pseudonocardiaceae</taxon>
        <taxon>Actinokineospora</taxon>
    </lineage>
</organism>
<proteinExistence type="predicted"/>
<name>A0A9W6QLQ4_9PSEU</name>
<dbReference type="AlphaFoldDB" id="A0A9W6QLQ4"/>
<reference evidence="1" key="1">
    <citation type="submission" date="2023-02" db="EMBL/GenBank/DDBJ databases">
        <title>Actinokineospora globicatena NBRC 15670.</title>
        <authorList>
            <person name="Ichikawa N."/>
            <person name="Sato H."/>
            <person name="Tonouchi N."/>
        </authorList>
    </citation>
    <scope>NUCLEOTIDE SEQUENCE</scope>
    <source>
        <strain evidence="1">NBRC 15670</strain>
    </source>
</reference>
<evidence type="ECO:0000313" key="1">
    <source>
        <dbReference type="EMBL" id="GLW90869.1"/>
    </source>
</evidence>
<keyword evidence="2" id="KW-1185">Reference proteome</keyword>
<evidence type="ECO:0000313" key="2">
    <source>
        <dbReference type="Proteomes" id="UP001165042"/>
    </source>
</evidence>
<dbReference type="EMBL" id="BSSD01000002">
    <property type="protein sequence ID" value="GLW90869.1"/>
    <property type="molecule type" value="Genomic_DNA"/>
</dbReference>
<gene>
    <name evidence="1" type="ORF">Aglo03_16850</name>
</gene>
<dbReference type="Proteomes" id="UP001165042">
    <property type="component" value="Unassembled WGS sequence"/>
</dbReference>
<protein>
    <submittedName>
        <fullName evidence="1">Uncharacterized protein</fullName>
    </submittedName>
</protein>